<evidence type="ECO:0000256" key="1">
    <source>
        <dbReference type="SAM" id="Coils"/>
    </source>
</evidence>
<keyword evidence="1" id="KW-0175">Coiled coil</keyword>
<evidence type="ECO:0000313" key="2">
    <source>
        <dbReference type="EMBL" id="TGY62546.1"/>
    </source>
</evidence>
<feature type="coiled-coil region" evidence="1">
    <location>
        <begin position="10"/>
        <end position="37"/>
    </location>
</feature>
<dbReference type="EMBL" id="SRYE01000002">
    <property type="protein sequence ID" value="TGY62546.1"/>
    <property type="molecule type" value="Genomic_DNA"/>
</dbReference>
<sequence length="69" mass="8288">MNNMSDEERLKAFESMLEDVKSQMQFAQSEMDKLKAHGREKSVTFKQHMSNKLMYQRMLTMYREYGLLS</sequence>
<accession>A0A4S2F0Y3</accession>
<name>A0A4S2F0Y3_9ACTN</name>
<protein>
    <submittedName>
        <fullName evidence="2">Uncharacterized protein</fullName>
    </submittedName>
</protein>
<keyword evidence="3" id="KW-1185">Reference proteome</keyword>
<comment type="caution">
    <text evidence="2">The sequence shown here is derived from an EMBL/GenBank/DDBJ whole genome shotgun (WGS) entry which is preliminary data.</text>
</comment>
<reference evidence="2 3" key="1">
    <citation type="submission" date="2019-04" db="EMBL/GenBank/DDBJ databases">
        <title>Microbes associate with the intestines of laboratory mice.</title>
        <authorList>
            <person name="Navarre W."/>
            <person name="Wong E."/>
            <person name="Huang K."/>
            <person name="Tropini C."/>
            <person name="Ng K."/>
            <person name="Yu B."/>
        </authorList>
    </citation>
    <scope>NUCLEOTIDE SEQUENCE [LARGE SCALE GENOMIC DNA]</scope>
    <source>
        <strain evidence="2 3">NM07_P-09</strain>
    </source>
</reference>
<dbReference type="Proteomes" id="UP000310263">
    <property type="component" value="Unassembled WGS sequence"/>
</dbReference>
<gene>
    <name evidence="2" type="ORF">E5334_03790</name>
</gene>
<dbReference type="OrthoDB" id="2061508at2"/>
<proteinExistence type="predicted"/>
<dbReference type="AlphaFoldDB" id="A0A4S2F0Y3"/>
<evidence type="ECO:0000313" key="3">
    <source>
        <dbReference type="Proteomes" id="UP000310263"/>
    </source>
</evidence>
<organism evidence="2 3">
    <name type="scientific">Muricaecibacterium torontonense</name>
    <dbReference type="NCBI Taxonomy" id="3032871"/>
    <lineage>
        <taxon>Bacteria</taxon>
        <taxon>Bacillati</taxon>
        <taxon>Actinomycetota</taxon>
        <taxon>Coriobacteriia</taxon>
        <taxon>Coriobacteriales</taxon>
        <taxon>Atopobiaceae</taxon>
        <taxon>Muricaecibacterium</taxon>
    </lineage>
</organism>